<feature type="region of interest" description="Disordered" evidence="15">
    <location>
        <begin position="22"/>
        <end position="202"/>
    </location>
</feature>
<dbReference type="CDD" id="cd07521">
    <property type="entry name" value="HAD_FCP1-like"/>
    <property type="match status" value="1"/>
</dbReference>
<dbReference type="InterPro" id="IPR036412">
    <property type="entry name" value="HAD-like_sf"/>
</dbReference>
<comment type="similarity">
    <text evidence="2">Belongs to the TIM50 family.</text>
</comment>
<evidence type="ECO:0000256" key="13">
    <source>
        <dbReference type="ARBA" id="ARBA00023136"/>
    </source>
</evidence>
<evidence type="ECO:0000256" key="4">
    <source>
        <dbReference type="ARBA" id="ARBA00020799"/>
    </source>
</evidence>
<gene>
    <name evidence="17" type="ORF">P153DRAFT_426420</name>
</gene>
<evidence type="ECO:0000256" key="1">
    <source>
        <dbReference type="ARBA" id="ARBA00004434"/>
    </source>
</evidence>
<dbReference type="OrthoDB" id="287041at2759"/>
<protein>
    <recommendedName>
        <fullName evidence="4">Mitochondrial import inner membrane translocase subunit TIM50</fullName>
    </recommendedName>
    <alternativeName>
        <fullName evidence="3">Mitochondrial import inner membrane translocase subunit tim50</fullName>
    </alternativeName>
</protein>
<feature type="compositionally biased region" description="Polar residues" evidence="15">
    <location>
        <begin position="81"/>
        <end position="102"/>
    </location>
</feature>
<keyword evidence="11" id="KW-0811">Translocation</keyword>
<accession>A0A6A6A1C8</accession>
<keyword evidence="12" id="KW-0496">Mitochondrion</keyword>
<feature type="domain" description="FCP1 homology" evidence="16">
    <location>
        <begin position="283"/>
        <end position="426"/>
    </location>
</feature>
<comment type="subcellular location">
    <subcellularLocation>
        <location evidence="1">Mitochondrion inner membrane</location>
        <topology evidence="1">Single-pass membrane protein</topology>
    </subcellularLocation>
</comment>
<keyword evidence="5" id="KW-0813">Transport</keyword>
<dbReference type="InterPro" id="IPR050365">
    <property type="entry name" value="TIM50"/>
</dbReference>
<sequence length="602" mass="66665">MLPRAAFRALRIRPVLTAPRTTPTALTSQCTRAYAKKAKKTGQDKTWKPTDPIKFDAENKARPIPVSPSTQPEFDTAASPDANTTPTQPSRPQSSATETSNEPGRDFAPEQEEFSGPKTPGENTAPTTESAEESTETPQQPQKPLPDLRYGIPSTFADEVAAAEGKARRDPDDPSQEPAAGSTGGREGGELPKSAYETSTDRRRNRVANWSYLATLLFGTVGAVYMGRPWETEAEEDAHPDAPNGWGVGDIYARAAARVNGQKAYYTEPTFQKLLPDKDKIPGGAPELTLVLSLEDLLLHSEWSTQHGYRLAKRPGLDYFLRYLSSQYELVIFTSVKSMDADPIIRKLDPFRLVMWPLFREATRFENGEYVKDLSYLNRDLSKVIVLDTNPAHTKMQPENAIILPKWKGTPTDTDLVALIPFLEYCAMMSQSGQPLDIRTILASMAGKHIPTEYARREAKLREQFLADRAAQTAKARPSAGGMFMKSLGLDAAKPGMVLGDQNIAQGMAEGKMMIDMYREFNRQNYRHLDQQIRENGETWLREMAEEEKKMVEAQMKDMKAGAFGASYPPPHPHPPSPPVPPSRPHPHAPPAPAAQPPSSKK</sequence>
<evidence type="ECO:0000256" key="9">
    <source>
        <dbReference type="ARBA" id="ARBA00022946"/>
    </source>
</evidence>
<dbReference type="Proteomes" id="UP000799771">
    <property type="component" value="Unassembled WGS sequence"/>
</dbReference>
<keyword evidence="7" id="KW-0999">Mitochondrion inner membrane</keyword>
<keyword evidence="10" id="KW-1133">Transmembrane helix</keyword>
<dbReference type="EMBL" id="ML977519">
    <property type="protein sequence ID" value="KAF2124361.1"/>
    <property type="molecule type" value="Genomic_DNA"/>
</dbReference>
<keyword evidence="18" id="KW-1185">Reference proteome</keyword>
<organism evidence="17 18">
    <name type="scientific">Dothidotthia symphoricarpi CBS 119687</name>
    <dbReference type="NCBI Taxonomy" id="1392245"/>
    <lineage>
        <taxon>Eukaryota</taxon>
        <taxon>Fungi</taxon>
        <taxon>Dikarya</taxon>
        <taxon>Ascomycota</taxon>
        <taxon>Pezizomycotina</taxon>
        <taxon>Dothideomycetes</taxon>
        <taxon>Pleosporomycetidae</taxon>
        <taxon>Pleosporales</taxon>
        <taxon>Dothidotthiaceae</taxon>
        <taxon>Dothidotthia</taxon>
    </lineage>
</organism>
<evidence type="ECO:0000256" key="3">
    <source>
        <dbReference type="ARBA" id="ARBA00013483"/>
    </source>
</evidence>
<name>A0A6A6A1C8_9PLEO</name>
<evidence type="ECO:0000256" key="10">
    <source>
        <dbReference type="ARBA" id="ARBA00022989"/>
    </source>
</evidence>
<evidence type="ECO:0000256" key="14">
    <source>
        <dbReference type="ARBA" id="ARBA00059797"/>
    </source>
</evidence>
<feature type="compositionally biased region" description="Pro residues" evidence="15">
    <location>
        <begin position="568"/>
        <end position="596"/>
    </location>
</feature>
<feature type="region of interest" description="Disordered" evidence="15">
    <location>
        <begin position="553"/>
        <end position="602"/>
    </location>
</feature>
<evidence type="ECO:0000256" key="8">
    <source>
        <dbReference type="ARBA" id="ARBA00022927"/>
    </source>
</evidence>
<keyword evidence="8" id="KW-0653">Protein transport</keyword>
<dbReference type="GeneID" id="54413032"/>
<feature type="compositionally biased region" description="Basic and acidic residues" evidence="15">
    <location>
        <begin position="41"/>
        <end position="61"/>
    </location>
</feature>
<dbReference type="PROSITE" id="PS50969">
    <property type="entry name" value="FCP1"/>
    <property type="match status" value="1"/>
</dbReference>
<evidence type="ECO:0000256" key="15">
    <source>
        <dbReference type="SAM" id="MobiDB-lite"/>
    </source>
</evidence>
<dbReference type="GO" id="GO:0005743">
    <property type="term" value="C:mitochondrial inner membrane"/>
    <property type="evidence" value="ECO:0007669"/>
    <property type="project" value="UniProtKB-SubCell"/>
</dbReference>
<keyword evidence="6" id="KW-0812">Transmembrane</keyword>
<dbReference type="InterPro" id="IPR023214">
    <property type="entry name" value="HAD_sf"/>
</dbReference>
<keyword evidence="9" id="KW-0809">Transit peptide</keyword>
<dbReference type="InterPro" id="IPR004274">
    <property type="entry name" value="FCP1_dom"/>
</dbReference>
<evidence type="ECO:0000256" key="5">
    <source>
        <dbReference type="ARBA" id="ARBA00022448"/>
    </source>
</evidence>
<dbReference type="PANTHER" id="PTHR12210">
    <property type="entry name" value="DULLARD PROTEIN PHOSPHATASE"/>
    <property type="match status" value="1"/>
</dbReference>
<comment type="function">
    <text evidence="14">Essential component of the TIM23 complex, a complex that mediates the translocation of transit peptide-containing proteins across the mitochondrial inner membrane. Required to direct preproteins in transit and direct them to the channel protein TIM23, and possibly facilitates transfer of the translocating proteins from the TOM complex to the TIM23 complex.</text>
</comment>
<evidence type="ECO:0000256" key="7">
    <source>
        <dbReference type="ARBA" id="ARBA00022792"/>
    </source>
</evidence>
<proteinExistence type="inferred from homology"/>
<evidence type="ECO:0000259" key="16">
    <source>
        <dbReference type="PROSITE" id="PS50969"/>
    </source>
</evidence>
<evidence type="ECO:0000313" key="17">
    <source>
        <dbReference type="EMBL" id="KAF2124361.1"/>
    </source>
</evidence>
<evidence type="ECO:0000256" key="2">
    <source>
        <dbReference type="ARBA" id="ARBA00006344"/>
    </source>
</evidence>
<dbReference type="SMART" id="SM00577">
    <property type="entry name" value="CPDc"/>
    <property type="match status" value="1"/>
</dbReference>
<keyword evidence="13" id="KW-0472">Membrane</keyword>
<dbReference type="Gene3D" id="3.40.50.1000">
    <property type="entry name" value="HAD superfamily/HAD-like"/>
    <property type="match status" value="1"/>
</dbReference>
<dbReference type="SUPFAM" id="SSF56784">
    <property type="entry name" value="HAD-like"/>
    <property type="match status" value="1"/>
</dbReference>
<dbReference type="FunFam" id="3.40.50.1000:FF:000019">
    <property type="entry name" value="Mitochondrial import inner membrane translocase subunit TIM50"/>
    <property type="match status" value="1"/>
</dbReference>
<evidence type="ECO:0000256" key="6">
    <source>
        <dbReference type="ARBA" id="ARBA00022692"/>
    </source>
</evidence>
<evidence type="ECO:0000313" key="18">
    <source>
        <dbReference type="Proteomes" id="UP000799771"/>
    </source>
</evidence>
<reference evidence="17" key="1">
    <citation type="journal article" date="2020" name="Stud. Mycol.">
        <title>101 Dothideomycetes genomes: a test case for predicting lifestyles and emergence of pathogens.</title>
        <authorList>
            <person name="Haridas S."/>
            <person name="Albert R."/>
            <person name="Binder M."/>
            <person name="Bloem J."/>
            <person name="Labutti K."/>
            <person name="Salamov A."/>
            <person name="Andreopoulos B."/>
            <person name="Baker S."/>
            <person name="Barry K."/>
            <person name="Bills G."/>
            <person name="Bluhm B."/>
            <person name="Cannon C."/>
            <person name="Castanera R."/>
            <person name="Culley D."/>
            <person name="Daum C."/>
            <person name="Ezra D."/>
            <person name="Gonzalez J."/>
            <person name="Henrissat B."/>
            <person name="Kuo A."/>
            <person name="Liang C."/>
            <person name="Lipzen A."/>
            <person name="Lutzoni F."/>
            <person name="Magnuson J."/>
            <person name="Mondo S."/>
            <person name="Nolan M."/>
            <person name="Ohm R."/>
            <person name="Pangilinan J."/>
            <person name="Park H.-J."/>
            <person name="Ramirez L."/>
            <person name="Alfaro M."/>
            <person name="Sun H."/>
            <person name="Tritt A."/>
            <person name="Yoshinaga Y."/>
            <person name="Zwiers L.-H."/>
            <person name="Turgeon B."/>
            <person name="Goodwin S."/>
            <person name="Spatafora J."/>
            <person name="Crous P."/>
            <person name="Grigoriev I."/>
        </authorList>
    </citation>
    <scope>NUCLEOTIDE SEQUENCE</scope>
    <source>
        <strain evidence="17">CBS 119687</strain>
    </source>
</reference>
<dbReference type="GO" id="GO:0015031">
    <property type="term" value="P:protein transport"/>
    <property type="evidence" value="ECO:0007669"/>
    <property type="project" value="UniProtKB-KW"/>
</dbReference>
<dbReference type="RefSeq" id="XP_033518754.1">
    <property type="nucleotide sequence ID" value="XM_033672600.1"/>
</dbReference>
<dbReference type="Pfam" id="PF03031">
    <property type="entry name" value="NIF"/>
    <property type="match status" value="1"/>
</dbReference>
<dbReference type="AlphaFoldDB" id="A0A6A6A1C8"/>
<evidence type="ECO:0000256" key="12">
    <source>
        <dbReference type="ARBA" id="ARBA00023128"/>
    </source>
</evidence>
<evidence type="ECO:0000256" key="11">
    <source>
        <dbReference type="ARBA" id="ARBA00023010"/>
    </source>
</evidence>